<dbReference type="AlphaFoldDB" id="A0A518N2U0"/>
<evidence type="ECO:0000313" key="2">
    <source>
        <dbReference type="EMBL" id="QDW66219.1"/>
    </source>
</evidence>
<dbReference type="Pfam" id="PF11306">
    <property type="entry name" value="DUF3108"/>
    <property type="match status" value="1"/>
</dbReference>
<name>A0A518N2U0_9GAMM</name>
<dbReference type="Proteomes" id="UP000316584">
    <property type="component" value="Chromosome"/>
</dbReference>
<dbReference type="EMBL" id="CP042218">
    <property type="protein sequence ID" value="QDW66219.1"/>
    <property type="molecule type" value="Genomic_DNA"/>
</dbReference>
<protein>
    <submittedName>
        <fullName evidence="2">DUF3108 domain-containing protein</fullName>
    </submittedName>
</protein>
<reference evidence="2 3" key="1">
    <citation type="submission" date="2019-07" db="EMBL/GenBank/DDBJ databases">
        <title>Full genome sequence of Luteimonas sp. Gr-4.</title>
        <authorList>
            <person name="Im W.-T."/>
        </authorList>
    </citation>
    <scope>NUCLEOTIDE SEQUENCE [LARGE SCALE GENOMIC DNA]</scope>
    <source>
        <strain evidence="2 3">Gr-4</strain>
    </source>
</reference>
<dbReference type="InterPro" id="IPR021457">
    <property type="entry name" value="DUF3108"/>
</dbReference>
<dbReference type="KEGG" id="lug:FPZ22_04375"/>
<evidence type="ECO:0000256" key="1">
    <source>
        <dbReference type="SAM" id="SignalP"/>
    </source>
</evidence>
<accession>A0A518N2U0</accession>
<organism evidence="2 3">
    <name type="scientific">Luteimonas granuli</name>
    <dbReference type="NCBI Taxonomy" id="1176533"/>
    <lineage>
        <taxon>Bacteria</taxon>
        <taxon>Pseudomonadati</taxon>
        <taxon>Pseudomonadota</taxon>
        <taxon>Gammaproteobacteria</taxon>
        <taxon>Lysobacterales</taxon>
        <taxon>Lysobacteraceae</taxon>
        <taxon>Luteimonas</taxon>
    </lineage>
</organism>
<sequence length="238" mass="26048">MQNLKSIRGRAAVACTGVLLALAAMPALAIKPFNADYQATYMGLEATAKMSLAGVGKDRWEYRIDIGGMGAELQQSTVFETDGGEWRPLSSVDSQRGTGGLAAMLVKRKSVTADYDWDSGVARWSGDVKPDRAGPVQLHEGDLDGMLMNLVLVRDVAAGKPLDYRLVEDGRVKRQRFQVAGEETIEIGGKSHTAKRVVRRDGKREIIAWVVDGLPVPARILQRRDGRDHIDLRLTAVH</sequence>
<feature type="signal peptide" evidence="1">
    <location>
        <begin position="1"/>
        <end position="29"/>
    </location>
</feature>
<evidence type="ECO:0000313" key="3">
    <source>
        <dbReference type="Proteomes" id="UP000316584"/>
    </source>
</evidence>
<dbReference type="OrthoDB" id="6007799at2"/>
<dbReference type="RefSeq" id="WP_144890755.1">
    <property type="nucleotide sequence ID" value="NZ_CP042218.1"/>
</dbReference>
<proteinExistence type="predicted"/>
<keyword evidence="3" id="KW-1185">Reference proteome</keyword>
<gene>
    <name evidence="2" type="ORF">FPZ22_04375</name>
</gene>
<keyword evidence="1" id="KW-0732">Signal</keyword>
<feature type="chain" id="PRO_5021874950" evidence="1">
    <location>
        <begin position="30"/>
        <end position="238"/>
    </location>
</feature>